<reference evidence="2 3" key="1">
    <citation type="submission" date="2014-06" db="EMBL/GenBank/DDBJ databases">
        <title>Evolutionary Origins and Diversification of the Mycorrhizal Mutualists.</title>
        <authorList>
            <consortium name="DOE Joint Genome Institute"/>
            <consortium name="Mycorrhizal Genomics Consortium"/>
            <person name="Kohler A."/>
            <person name="Kuo A."/>
            <person name="Nagy L.G."/>
            <person name="Floudas D."/>
            <person name="Copeland A."/>
            <person name="Barry K.W."/>
            <person name="Cichocki N."/>
            <person name="Veneault-Fourrey C."/>
            <person name="LaButti K."/>
            <person name="Lindquist E.A."/>
            <person name="Lipzen A."/>
            <person name="Lundell T."/>
            <person name="Morin E."/>
            <person name="Murat C."/>
            <person name="Riley R."/>
            <person name="Ohm R."/>
            <person name="Sun H."/>
            <person name="Tunlid A."/>
            <person name="Henrissat B."/>
            <person name="Grigoriev I.V."/>
            <person name="Hibbett D.S."/>
            <person name="Martin F."/>
        </authorList>
    </citation>
    <scope>NUCLEOTIDE SEQUENCE [LARGE SCALE GENOMIC DNA]</scope>
    <source>
        <strain evidence="2 3">SS14</strain>
    </source>
</reference>
<accession>A0A0C9VXY0</accession>
<dbReference type="HOGENOM" id="CLU_495373_0_0_1"/>
<dbReference type="Proteomes" id="UP000054279">
    <property type="component" value="Unassembled WGS sequence"/>
</dbReference>
<dbReference type="EMBL" id="KN837120">
    <property type="protein sequence ID" value="KIJ43825.1"/>
    <property type="molecule type" value="Genomic_DNA"/>
</dbReference>
<feature type="region of interest" description="Disordered" evidence="1">
    <location>
        <begin position="171"/>
        <end position="190"/>
    </location>
</feature>
<organism evidence="2 3">
    <name type="scientific">Sphaerobolus stellatus (strain SS14)</name>
    <dbReference type="NCBI Taxonomy" id="990650"/>
    <lineage>
        <taxon>Eukaryota</taxon>
        <taxon>Fungi</taxon>
        <taxon>Dikarya</taxon>
        <taxon>Basidiomycota</taxon>
        <taxon>Agaricomycotina</taxon>
        <taxon>Agaricomycetes</taxon>
        <taxon>Phallomycetidae</taxon>
        <taxon>Geastrales</taxon>
        <taxon>Sphaerobolaceae</taxon>
        <taxon>Sphaerobolus</taxon>
    </lineage>
</organism>
<evidence type="ECO:0000256" key="1">
    <source>
        <dbReference type="SAM" id="MobiDB-lite"/>
    </source>
</evidence>
<protein>
    <submittedName>
        <fullName evidence="2">Uncharacterized protein</fullName>
    </submittedName>
</protein>
<gene>
    <name evidence="2" type="ORF">M422DRAFT_779665</name>
</gene>
<proteinExistence type="predicted"/>
<dbReference type="AlphaFoldDB" id="A0A0C9VXY0"/>
<evidence type="ECO:0000313" key="3">
    <source>
        <dbReference type="Proteomes" id="UP000054279"/>
    </source>
</evidence>
<dbReference type="OrthoDB" id="3007288at2759"/>
<evidence type="ECO:0000313" key="2">
    <source>
        <dbReference type="EMBL" id="KIJ43825.1"/>
    </source>
</evidence>
<keyword evidence="3" id="KW-1185">Reference proteome</keyword>
<name>A0A0C9VXY0_SPHS4</name>
<sequence length="550" mass="62257">MLTGVDTRFRQRNWPARYPFAVLGVKTSDTVNEVLLELRMRRLIPQFYSRLEPRLYYDNFQPSPLKNEARLSDLNIGNLAVLSLRYRVLGGMRTAINSQSAATIPSKAPPRSRGNDFLANHPERWIVSSTQSPEWHCLVCNNGKAYQSKYLRRHEEKNAEHKRKLKRWLKDQTKEHSSHPSPSQPGRSVPRELVNTTLHSLLWNMGNGRLITIAARDLLLDPVRLHFDIAEEVLQKLEEKAAITEIEWIFQNPACKQVLEIGIKKLASDHRKALKEFLRDSVYGDHRWGANLGAEYAVRVAIYRRFFCENPKFANSESKKRKKASDNHEDTIFDIENVPGVTVKTPMKKSQDFWGAVTRFLEEKVHTWGKDLKQGPWATYIAETIELERRLHPNDKIPALPSTAGIEFGEQQLMTMLQPLTNATSVPQTPIHHAPDHAGRHTPMAALSRISPLAYTQLRRRPDSWWNSGSHSGAQISFLRHAPPATGPPAHAPMPHSFSGVPFGGSQLTGLPAMLFTSPSPNPFLSQRAQAGVGELTQHAQMRLGNLLGR</sequence>